<dbReference type="Proteomes" id="UP000236584">
    <property type="component" value="Chromosome"/>
</dbReference>
<keyword evidence="1" id="KW-0812">Transmembrane</keyword>
<dbReference type="Pfam" id="PF09851">
    <property type="entry name" value="SHOCT"/>
    <property type="match status" value="1"/>
</dbReference>
<organism evidence="3 4">
    <name type="scientific">Salinigranum rubrum</name>
    <dbReference type="NCBI Taxonomy" id="755307"/>
    <lineage>
        <taxon>Archaea</taxon>
        <taxon>Methanobacteriati</taxon>
        <taxon>Methanobacteriota</taxon>
        <taxon>Stenosarchaea group</taxon>
        <taxon>Halobacteria</taxon>
        <taxon>Halobacteriales</taxon>
        <taxon>Haloferacaceae</taxon>
        <taxon>Salinigranum</taxon>
    </lineage>
</organism>
<keyword evidence="4" id="KW-1185">Reference proteome</keyword>
<feature type="transmembrane region" description="Helical" evidence="1">
    <location>
        <begin position="12"/>
        <end position="33"/>
    </location>
</feature>
<evidence type="ECO:0000259" key="2">
    <source>
        <dbReference type="Pfam" id="PF09851"/>
    </source>
</evidence>
<dbReference type="GeneID" id="65401089"/>
<dbReference type="EMBL" id="CP026309">
    <property type="protein sequence ID" value="AUV83195.1"/>
    <property type="molecule type" value="Genomic_DNA"/>
</dbReference>
<accession>A0A2I8VMS8</accession>
<reference evidence="3 4" key="1">
    <citation type="submission" date="2018-01" db="EMBL/GenBank/DDBJ databases">
        <title>Complete genome sequence of Salinigranum rubrum GX10T, an extremely halophilic archaeon isolated from a marine solar saltern.</title>
        <authorList>
            <person name="Han S."/>
        </authorList>
    </citation>
    <scope>NUCLEOTIDE SEQUENCE [LARGE SCALE GENOMIC DNA]</scope>
    <source>
        <strain evidence="3 4">GX10</strain>
    </source>
</reference>
<gene>
    <name evidence="3" type="ORF">C2R22_17370</name>
</gene>
<evidence type="ECO:0000256" key="1">
    <source>
        <dbReference type="SAM" id="Phobius"/>
    </source>
</evidence>
<keyword evidence="1" id="KW-1133">Transmembrane helix</keyword>
<sequence length="143" mass="14959">MALRRTHGAHLAAWVVTVLLVVPLLGLSLWGSWRLLFWGVVAAAPHAHYGPAAGTTAPGAMPPGVDAMLVGGAGSSAGVSLTMLVVVGFLVLVCVLLAMSAVAARTDDALATLEEAYVRGELDDEEYTRRRRTLVGERPGRTS</sequence>
<dbReference type="AlphaFoldDB" id="A0A2I8VMS8"/>
<dbReference type="KEGG" id="srub:C2R22_17370"/>
<evidence type="ECO:0000313" key="4">
    <source>
        <dbReference type="Proteomes" id="UP000236584"/>
    </source>
</evidence>
<dbReference type="InterPro" id="IPR018649">
    <property type="entry name" value="SHOCT"/>
</dbReference>
<feature type="domain" description="SHOCT" evidence="2">
    <location>
        <begin position="108"/>
        <end position="134"/>
    </location>
</feature>
<dbReference type="RefSeq" id="WP_103426884.1">
    <property type="nucleotide sequence ID" value="NZ_CP026309.1"/>
</dbReference>
<keyword evidence="1" id="KW-0472">Membrane</keyword>
<name>A0A2I8VMS8_9EURY</name>
<evidence type="ECO:0000313" key="3">
    <source>
        <dbReference type="EMBL" id="AUV83195.1"/>
    </source>
</evidence>
<feature type="transmembrane region" description="Helical" evidence="1">
    <location>
        <begin position="77"/>
        <end position="98"/>
    </location>
</feature>
<proteinExistence type="predicted"/>
<protein>
    <recommendedName>
        <fullName evidence="2">SHOCT domain-containing protein</fullName>
    </recommendedName>
</protein>